<comment type="caution">
    <text evidence="1">The sequence shown here is derived from an EMBL/GenBank/DDBJ whole genome shotgun (WGS) entry which is preliminary data.</text>
</comment>
<dbReference type="EMBL" id="JABSTQ010010036">
    <property type="protein sequence ID" value="KAG0423932.1"/>
    <property type="molecule type" value="Genomic_DNA"/>
</dbReference>
<accession>A0AC60PS40</accession>
<reference evidence="1 2" key="1">
    <citation type="journal article" date="2020" name="Cell">
        <title>Large-Scale Comparative Analyses of Tick Genomes Elucidate Their Genetic Diversity and Vector Capacities.</title>
        <authorList>
            <consortium name="Tick Genome and Microbiome Consortium (TIGMIC)"/>
            <person name="Jia N."/>
            <person name="Wang J."/>
            <person name="Shi W."/>
            <person name="Du L."/>
            <person name="Sun Y."/>
            <person name="Zhan W."/>
            <person name="Jiang J.F."/>
            <person name="Wang Q."/>
            <person name="Zhang B."/>
            <person name="Ji P."/>
            <person name="Bell-Sakyi L."/>
            <person name="Cui X.M."/>
            <person name="Yuan T.T."/>
            <person name="Jiang B.G."/>
            <person name="Yang W.F."/>
            <person name="Lam T.T."/>
            <person name="Chang Q.C."/>
            <person name="Ding S.J."/>
            <person name="Wang X.J."/>
            <person name="Zhu J.G."/>
            <person name="Ruan X.D."/>
            <person name="Zhao L."/>
            <person name="Wei J.T."/>
            <person name="Ye R.Z."/>
            <person name="Que T.C."/>
            <person name="Du C.H."/>
            <person name="Zhou Y.H."/>
            <person name="Cheng J.X."/>
            <person name="Dai P.F."/>
            <person name="Guo W.B."/>
            <person name="Han X.H."/>
            <person name="Huang E.J."/>
            <person name="Li L.F."/>
            <person name="Wei W."/>
            <person name="Gao Y.C."/>
            <person name="Liu J.Z."/>
            <person name="Shao H.Z."/>
            <person name="Wang X."/>
            <person name="Wang C.C."/>
            <person name="Yang T.C."/>
            <person name="Huo Q.B."/>
            <person name="Li W."/>
            <person name="Chen H.Y."/>
            <person name="Chen S.E."/>
            <person name="Zhou L.G."/>
            <person name="Ni X.B."/>
            <person name="Tian J.H."/>
            <person name="Sheng Y."/>
            <person name="Liu T."/>
            <person name="Pan Y.S."/>
            <person name="Xia L.Y."/>
            <person name="Li J."/>
            <person name="Zhao F."/>
            <person name="Cao W.C."/>
        </authorList>
    </citation>
    <scope>NUCLEOTIDE SEQUENCE [LARGE SCALE GENOMIC DNA]</scope>
    <source>
        <strain evidence="1">Iper-2018</strain>
    </source>
</reference>
<organism evidence="1 2">
    <name type="scientific">Ixodes persulcatus</name>
    <name type="common">Taiga tick</name>
    <dbReference type="NCBI Taxonomy" id="34615"/>
    <lineage>
        <taxon>Eukaryota</taxon>
        <taxon>Metazoa</taxon>
        <taxon>Ecdysozoa</taxon>
        <taxon>Arthropoda</taxon>
        <taxon>Chelicerata</taxon>
        <taxon>Arachnida</taxon>
        <taxon>Acari</taxon>
        <taxon>Parasitiformes</taxon>
        <taxon>Ixodida</taxon>
        <taxon>Ixodoidea</taxon>
        <taxon>Ixodidae</taxon>
        <taxon>Ixodinae</taxon>
        <taxon>Ixodes</taxon>
    </lineage>
</organism>
<evidence type="ECO:0000313" key="2">
    <source>
        <dbReference type="Proteomes" id="UP000805193"/>
    </source>
</evidence>
<proteinExistence type="predicted"/>
<keyword evidence="2" id="KW-1185">Reference proteome</keyword>
<evidence type="ECO:0000313" key="1">
    <source>
        <dbReference type="EMBL" id="KAG0423932.1"/>
    </source>
</evidence>
<dbReference type="Proteomes" id="UP000805193">
    <property type="component" value="Unassembled WGS sequence"/>
</dbReference>
<sequence length="379" mass="44514">MAGGMIPRLGKWFWNDDLWLPPNMTWEDVVGRGDGAKHARCEDLYYGGLVAVLLLVIRYMLEKTAFRPIGVWLGIKDRGANHRRPQDEHVFTKSFTANRRTMTQEQVRLLATELHVTERCVQLWVHQRTTQEKKLARFAETAWRFLFYAHIFCYGLYVLWDKPWLWDTMHCWYDFPYHPVADGIWWYYMIQLGFYTSCTASHFVSTKRRDFWTMFAHHVVTITLLCLSWSCNLHRVGSLVLIVHDFADVPLEVTRMARYVNRQRVADATFFLFTISWLVSRLGLYPYRVVYSAIFEAVTIVGMSSAYHVFCSLLLALQFMHVFWTWMIIQAAMQAIRDRGIKRLGSDDESSGDEDLTNPREAYQTGDNKEREAKAEKVD</sequence>
<protein>
    <submittedName>
        <fullName evidence="1">Uncharacterized protein</fullName>
    </submittedName>
</protein>
<name>A0AC60PS40_IXOPE</name>
<gene>
    <name evidence="1" type="ORF">HPB47_000292</name>
</gene>